<dbReference type="HOGENOM" id="CLU_150697_0_0_11"/>
<feature type="chain" id="PRO_5001852397" evidence="1">
    <location>
        <begin position="33"/>
        <end position="119"/>
    </location>
</feature>
<gene>
    <name evidence="2" type="ORF">SGLAU_20710</name>
</gene>
<protein>
    <submittedName>
        <fullName evidence="2">Putative secreted protein</fullName>
    </submittedName>
</protein>
<keyword evidence="3" id="KW-1185">Reference proteome</keyword>
<name>A0A089Z2P2_STRGA</name>
<accession>A0A089Z2P2</accession>
<proteinExistence type="predicted"/>
<dbReference type="eggNOG" id="ENOG5032DYW">
    <property type="taxonomic scope" value="Bacteria"/>
</dbReference>
<dbReference type="STRING" id="1907.SGLAU_20710"/>
<evidence type="ECO:0000313" key="2">
    <source>
        <dbReference type="EMBL" id="AIS00096.1"/>
    </source>
</evidence>
<feature type="signal peptide" evidence="1">
    <location>
        <begin position="1"/>
        <end position="32"/>
    </location>
</feature>
<sequence length="119" mass="12589">MSTTFRKALALAAATVTAGAALTLTSAANAQAAAPCWRDGSVWYCNNATGANVYAGANSNRVVGRMYSNPSFFVCKFDGGQNHGGPHPTRWVRTQADNGQWGWMSDNDISSETNPLPSC</sequence>
<evidence type="ECO:0000313" key="3">
    <source>
        <dbReference type="Proteomes" id="UP000029482"/>
    </source>
</evidence>
<dbReference type="RefSeq" id="WP_043503471.1">
    <property type="nucleotide sequence ID" value="NZ_CP009438.1"/>
</dbReference>
<dbReference type="AlphaFoldDB" id="A0A089Z2P2"/>
<dbReference type="KEGG" id="sgu:SGLAU_20710"/>
<dbReference type="OrthoDB" id="4241101at2"/>
<keyword evidence="1" id="KW-0732">Signal</keyword>
<reference evidence="3" key="1">
    <citation type="journal article" date="2015" name="J. Biotechnol.">
        <title>Complete genome sequence of the actinobacterium Streptomyces glaucescens GLA.O (DSM 40922) consisting of a linear chromosome and one linear plasmid.</title>
        <authorList>
            <person name="Ortseifen V."/>
            <person name="Winkler A."/>
            <person name="Albersmeier A."/>
            <person name="Wendler S."/>
            <person name="Puhler A."/>
            <person name="Kalinowski J."/>
            <person name="Ruckert C."/>
        </authorList>
    </citation>
    <scope>NUCLEOTIDE SEQUENCE [LARGE SCALE GENOMIC DNA]</scope>
    <source>
        <strain evidence="3">DSM 40922 / GLA O</strain>
    </source>
</reference>
<organism evidence="2 3">
    <name type="scientific">Streptomyces glaucescens</name>
    <dbReference type="NCBI Taxonomy" id="1907"/>
    <lineage>
        <taxon>Bacteria</taxon>
        <taxon>Bacillati</taxon>
        <taxon>Actinomycetota</taxon>
        <taxon>Actinomycetes</taxon>
        <taxon>Kitasatosporales</taxon>
        <taxon>Streptomycetaceae</taxon>
        <taxon>Streptomyces</taxon>
    </lineage>
</organism>
<dbReference type="EMBL" id="CP009438">
    <property type="protein sequence ID" value="AIS00096.1"/>
    <property type="molecule type" value="Genomic_DNA"/>
</dbReference>
<evidence type="ECO:0000256" key="1">
    <source>
        <dbReference type="SAM" id="SignalP"/>
    </source>
</evidence>
<dbReference type="Proteomes" id="UP000029482">
    <property type="component" value="Chromosome"/>
</dbReference>